<evidence type="ECO:0000313" key="1">
    <source>
        <dbReference type="EMBL" id="MBB4013530.1"/>
    </source>
</evidence>
<dbReference type="EMBL" id="JACIET010000002">
    <property type="protein sequence ID" value="MBB4013530.1"/>
    <property type="molecule type" value="Genomic_DNA"/>
</dbReference>
<sequence length="185" mass="19952">MSARAFRDRLSAPRMRLALELALARHGLWIALGTLFAAASAWLVLGLLPAQSRELAQLAARSTQAAGAPAPSAPQDPLAPFRAVLRPDAEKTAVARALWNAAAEAGLQPARVDYRSNPATPAGFARFDLTLPVTGSPTVIRRFAFSLLERYPGLALEKIELQRESAMQDTVEAQLAFVLLLEARE</sequence>
<evidence type="ECO:0000313" key="2">
    <source>
        <dbReference type="Proteomes" id="UP000561045"/>
    </source>
</evidence>
<accession>A0A840BKM4</accession>
<evidence type="ECO:0008006" key="3">
    <source>
        <dbReference type="Google" id="ProtNLM"/>
    </source>
</evidence>
<dbReference type="RefSeq" id="WP_183635394.1">
    <property type="nucleotide sequence ID" value="NZ_BAABLE010000005.1"/>
</dbReference>
<reference evidence="1 2" key="1">
    <citation type="submission" date="2020-08" db="EMBL/GenBank/DDBJ databases">
        <title>Genomic Encyclopedia of Type Strains, Phase IV (KMG-IV): sequencing the most valuable type-strain genomes for metagenomic binning, comparative biology and taxonomic classification.</title>
        <authorList>
            <person name="Goeker M."/>
        </authorList>
    </citation>
    <scope>NUCLEOTIDE SEQUENCE [LARGE SCALE GENOMIC DNA]</scope>
    <source>
        <strain evidence="1 2">DSM 106739</strain>
    </source>
</reference>
<keyword evidence="2" id="KW-1185">Reference proteome</keyword>
<name>A0A840BKM4_9RHOO</name>
<proteinExistence type="predicted"/>
<organism evidence="1 2">
    <name type="scientific">Niveibacterium umoris</name>
    <dbReference type="NCBI Taxonomy" id="1193620"/>
    <lineage>
        <taxon>Bacteria</taxon>
        <taxon>Pseudomonadati</taxon>
        <taxon>Pseudomonadota</taxon>
        <taxon>Betaproteobacteria</taxon>
        <taxon>Rhodocyclales</taxon>
        <taxon>Rhodocyclaceae</taxon>
        <taxon>Niveibacterium</taxon>
    </lineage>
</organism>
<protein>
    <recommendedName>
        <fullName evidence="3">Type II secretion system protein M</fullName>
    </recommendedName>
</protein>
<dbReference type="Proteomes" id="UP000561045">
    <property type="component" value="Unassembled WGS sequence"/>
</dbReference>
<dbReference type="AlphaFoldDB" id="A0A840BKM4"/>
<gene>
    <name evidence="1" type="ORF">GGR36_002876</name>
</gene>
<comment type="caution">
    <text evidence="1">The sequence shown here is derived from an EMBL/GenBank/DDBJ whole genome shotgun (WGS) entry which is preliminary data.</text>
</comment>